<comment type="caution">
    <text evidence="1">The sequence shown here is derived from an EMBL/GenBank/DDBJ whole genome shotgun (WGS) entry which is preliminary data.</text>
</comment>
<organism evidence="1 2">
    <name type="scientific">Leptosia nina</name>
    <dbReference type="NCBI Taxonomy" id="320188"/>
    <lineage>
        <taxon>Eukaryota</taxon>
        <taxon>Metazoa</taxon>
        <taxon>Ecdysozoa</taxon>
        <taxon>Arthropoda</taxon>
        <taxon>Hexapoda</taxon>
        <taxon>Insecta</taxon>
        <taxon>Pterygota</taxon>
        <taxon>Neoptera</taxon>
        <taxon>Endopterygota</taxon>
        <taxon>Lepidoptera</taxon>
        <taxon>Glossata</taxon>
        <taxon>Ditrysia</taxon>
        <taxon>Papilionoidea</taxon>
        <taxon>Pieridae</taxon>
        <taxon>Pierinae</taxon>
        <taxon>Leptosia</taxon>
    </lineage>
</organism>
<evidence type="ECO:0000313" key="1">
    <source>
        <dbReference type="EMBL" id="CAK1555714.1"/>
    </source>
</evidence>
<sequence>MLTTNKLMVWYPSTFDYYEVIDGPSPGSAHLVGCAFRLGDRGQALFGGRLLQWARNPDLGCPASPSLVRGGVRMRSVRSLLELVSPR</sequence>
<reference evidence="1 2" key="1">
    <citation type="submission" date="2023-11" db="EMBL/GenBank/DDBJ databases">
        <authorList>
            <person name="Okamura Y."/>
        </authorList>
    </citation>
    <scope>NUCLEOTIDE SEQUENCE [LARGE SCALE GENOMIC DNA]</scope>
</reference>
<name>A0AAV1K1R3_9NEOP</name>
<accession>A0AAV1K1R3</accession>
<protein>
    <submittedName>
        <fullName evidence="1">Uncharacterized protein</fullName>
    </submittedName>
</protein>
<proteinExistence type="predicted"/>
<keyword evidence="2" id="KW-1185">Reference proteome</keyword>
<dbReference type="AlphaFoldDB" id="A0AAV1K1R3"/>
<dbReference type="Proteomes" id="UP001497472">
    <property type="component" value="Unassembled WGS sequence"/>
</dbReference>
<evidence type="ECO:0000313" key="2">
    <source>
        <dbReference type="Proteomes" id="UP001497472"/>
    </source>
</evidence>
<dbReference type="EMBL" id="CAVLEF010000280">
    <property type="protein sequence ID" value="CAK1555714.1"/>
    <property type="molecule type" value="Genomic_DNA"/>
</dbReference>
<gene>
    <name evidence="1" type="ORF">LNINA_LOCUS14508</name>
</gene>